<keyword evidence="3" id="KW-1185">Reference proteome</keyword>
<gene>
    <name evidence="2" type="ORF">bhn_I0133</name>
</gene>
<dbReference type="EMBL" id="CP017831">
    <property type="protein sequence ID" value="AOZ95169.1"/>
    <property type="molecule type" value="Genomic_DNA"/>
</dbReference>
<dbReference type="KEGG" id="bhu:bhn_I0133"/>
<accession>A0A1D9NY08</accession>
<sequence>MWNKGKGELIDMEKTKLGISVGLFGALVFAAALFGGYMSSIIILGYVLLFEANEWLKKSAVKAVATLVAFSFVTAVIGLVPDAINWVANVINTFGGNVRFEFINDVFSDIKGVISILKDLVFLGLIYKALNQGTIKLPVVDDLINKYM</sequence>
<reference evidence="3" key="1">
    <citation type="submission" date="2016-10" db="EMBL/GenBank/DDBJ databases">
        <title>The complete genome sequence of the rumen bacterium Butyrivibrio hungatei MB2003.</title>
        <authorList>
            <person name="Palevich N."/>
            <person name="Kelly W.J."/>
            <person name="Leahy S.C."/>
            <person name="Altermann E."/>
            <person name="Rakonjac J."/>
            <person name="Attwood G.T."/>
        </authorList>
    </citation>
    <scope>NUCLEOTIDE SEQUENCE [LARGE SCALE GENOMIC DNA]</scope>
    <source>
        <strain evidence="3">MB2003</strain>
    </source>
</reference>
<evidence type="ECO:0000313" key="2">
    <source>
        <dbReference type="EMBL" id="AOZ95169.1"/>
    </source>
</evidence>
<keyword evidence="1" id="KW-0472">Membrane</keyword>
<proteinExistence type="predicted"/>
<feature type="transmembrane region" description="Helical" evidence="1">
    <location>
        <begin position="21"/>
        <end position="48"/>
    </location>
</feature>
<protein>
    <submittedName>
        <fullName evidence="2">Uncharacterized protein</fullName>
    </submittedName>
</protein>
<feature type="transmembrane region" description="Helical" evidence="1">
    <location>
        <begin position="60"/>
        <end position="80"/>
    </location>
</feature>
<keyword evidence="1" id="KW-1133">Transmembrane helix</keyword>
<organism evidence="2 3">
    <name type="scientific">Butyrivibrio hungatei</name>
    <dbReference type="NCBI Taxonomy" id="185008"/>
    <lineage>
        <taxon>Bacteria</taxon>
        <taxon>Bacillati</taxon>
        <taxon>Bacillota</taxon>
        <taxon>Clostridia</taxon>
        <taxon>Lachnospirales</taxon>
        <taxon>Lachnospiraceae</taxon>
        <taxon>Butyrivibrio</taxon>
    </lineage>
</organism>
<dbReference type="Proteomes" id="UP000179284">
    <property type="component" value="Chromosome I"/>
</dbReference>
<evidence type="ECO:0000313" key="3">
    <source>
        <dbReference type="Proteomes" id="UP000179284"/>
    </source>
</evidence>
<evidence type="ECO:0000256" key="1">
    <source>
        <dbReference type="SAM" id="Phobius"/>
    </source>
</evidence>
<name>A0A1D9NY08_9FIRM</name>
<dbReference type="AlphaFoldDB" id="A0A1D9NY08"/>
<keyword evidence="1" id="KW-0812">Transmembrane</keyword>